<comment type="pathway">
    <text evidence="3">Amino-acid degradation; L-tryptophan degradation via kynurenine pathway; L-kynurenine from L-tryptophan: step 2/2.</text>
</comment>
<organism evidence="5 6">
    <name type="scientific">Staphylotrichum tortipilum</name>
    <dbReference type="NCBI Taxonomy" id="2831512"/>
    <lineage>
        <taxon>Eukaryota</taxon>
        <taxon>Fungi</taxon>
        <taxon>Dikarya</taxon>
        <taxon>Ascomycota</taxon>
        <taxon>Pezizomycotina</taxon>
        <taxon>Sordariomycetes</taxon>
        <taxon>Sordariomycetidae</taxon>
        <taxon>Sordariales</taxon>
        <taxon>Chaetomiaceae</taxon>
        <taxon>Staphylotrichum</taxon>
    </lineage>
</organism>
<dbReference type="GO" id="GO:0034354">
    <property type="term" value="P:'de novo' NAD+ biosynthetic process from L-tryptophan"/>
    <property type="evidence" value="ECO:0007669"/>
    <property type="project" value="UniProtKB-UniRule"/>
</dbReference>
<dbReference type="InterPro" id="IPR027519">
    <property type="entry name" value="KFase_ver/fungi-typ"/>
</dbReference>
<comment type="similarity">
    <text evidence="3">Belongs to the kynurenine formamidase family.</text>
</comment>
<keyword evidence="1 3" id="KW-0378">Hydrolase</keyword>
<dbReference type="AlphaFoldDB" id="A0AAN6RUM3"/>
<proteinExistence type="inferred from homology"/>
<sequence>MQLRADDPPPATATASDADWSAWASVPWTPVPWTHVPAPEPSTDSLTSTTTSPFMANPPPIGFHKPTIPYLPPSSALPLQTLSVWIPNPSQLPSPPPSSLLPLPPLTTWIICIHGGAWRDPAITASSFTATATDLLLRSSTTPNSPPLAGMVSIDYRLSPHPNHPSSSPSHKARHPDHIADVLDALTFLHRVGIIPHATNPRHEWILAGHSCGASLGFQVLMSPARWGLDPGSFSFPRQPAKVVGVNGLYDLAGFIEHPPTGYEDLREGYREFVAGAFGEDEKVWREVSPATVEGGWVRGEWLGGGGSGEVVLVRSDGDGLVPAEQGGAMKRVLEGEGVTVTGMGVEGGHDAVWEVGERLGGALWRVMGGRVD</sequence>
<comment type="catalytic activity">
    <reaction evidence="3">
        <text>N-formyl-L-kynurenine + H2O = L-kynurenine + formate + H(+)</text>
        <dbReference type="Rhea" id="RHEA:13009"/>
        <dbReference type="ChEBI" id="CHEBI:15377"/>
        <dbReference type="ChEBI" id="CHEBI:15378"/>
        <dbReference type="ChEBI" id="CHEBI:15740"/>
        <dbReference type="ChEBI" id="CHEBI:57959"/>
        <dbReference type="ChEBI" id="CHEBI:58629"/>
        <dbReference type="EC" id="3.5.1.9"/>
    </reaction>
</comment>
<dbReference type="GO" id="GO:0004061">
    <property type="term" value="F:arylformamidase activity"/>
    <property type="evidence" value="ECO:0007669"/>
    <property type="project" value="UniProtKB-UniRule"/>
</dbReference>
<feature type="region of interest" description="Disordered" evidence="4">
    <location>
        <begin position="34"/>
        <end position="53"/>
    </location>
</feature>
<evidence type="ECO:0000256" key="4">
    <source>
        <dbReference type="SAM" id="MobiDB-lite"/>
    </source>
</evidence>
<feature type="active site" evidence="3">
    <location>
        <position position="350"/>
    </location>
</feature>
<dbReference type="Proteomes" id="UP001303889">
    <property type="component" value="Unassembled WGS sequence"/>
</dbReference>
<comment type="subunit">
    <text evidence="3">Homodimer.</text>
</comment>
<comment type="function">
    <text evidence="3">Catalyzes the hydrolysis of N-formyl-L-kynurenine to L-kynurenine, the second step in the kynurenine pathway of tryptophan degradation. Kynurenine may be further oxidized to nicotinic acid, NAD(H) and NADP(H). Required for elimination of toxic metabolites.</text>
</comment>
<feature type="active site" description="Nucleophile" evidence="3">
    <location>
        <position position="211"/>
    </location>
</feature>
<feature type="compositionally biased region" description="Low complexity" evidence="4">
    <location>
        <begin position="34"/>
        <end position="52"/>
    </location>
</feature>
<evidence type="ECO:0000256" key="3">
    <source>
        <dbReference type="HAMAP-Rule" id="MF_03014"/>
    </source>
</evidence>
<accession>A0AAN6RUM3</accession>
<keyword evidence="6" id="KW-1185">Reference proteome</keyword>
<protein>
    <recommendedName>
        <fullName evidence="3">Kynurenine formamidase</fullName>
        <shortName evidence="3">KFA</shortName>
        <shortName evidence="3">KFase</shortName>
        <ecNumber evidence="3">3.5.1.9</ecNumber>
    </recommendedName>
    <alternativeName>
        <fullName evidence="3">Arylformamidase</fullName>
    </alternativeName>
    <alternativeName>
        <fullName evidence="3">N-formylkynurenine formamidase</fullName>
        <shortName evidence="3">FKF</shortName>
    </alternativeName>
</protein>
<feature type="short sequence motif" description="HGGXW" evidence="3">
    <location>
        <begin position="114"/>
        <end position="118"/>
    </location>
</feature>
<keyword evidence="2 3" id="KW-0823">Tryptophan catabolism</keyword>
<dbReference type="HAMAP" id="MF_03014">
    <property type="entry name" value="KFase"/>
    <property type="match status" value="1"/>
</dbReference>
<comment type="caution">
    <text evidence="5">The sequence shown here is derived from an EMBL/GenBank/DDBJ whole genome shotgun (WGS) entry which is preliminary data.</text>
</comment>
<dbReference type="EMBL" id="MU855437">
    <property type="protein sequence ID" value="KAK3903635.1"/>
    <property type="molecule type" value="Genomic_DNA"/>
</dbReference>
<evidence type="ECO:0000313" key="6">
    <source>
        <dbReference type="Proteomes" id="UP001303889"/>
    </source>
</evidence>
<dbReference type="EC" id="3.5.1.9" evidence="3"/>
<comment type="domain">
    <text evidence="3">The main chain amide nitrogen atoms of the second glycine and its adjacent residue in the HGGXW motif define the oxyanion hole, and stabilize the oxyanion that forms during the nucleophilic attack by the catalytic serine during substrate cleavage.</text>
</comment>
<dbReference type="InterPro" id="IPR029058">
    <property type="entry name" value="AB_hydrolase_fold"/>
</dbReference>
<name>A0AAN6RUM3_9PEZI</name>
<dbReference type="GO" id="GO:0019441">
    <property type="term" value="P:L-tryptophan catabolic process to kynurenine"/>
    <property type="evidence" value="ECO:0007669"/>
    <property type="project" value="UniProtKB-UniRule"/>
</dbReference>
<evidence type="ECO:0000313" key="5">
    <source>
        <dbReference type="EMBL" id="KAK3903635.1"/>
    </source>
</evidence>
<evidence type="ECO:0000256" key="2">
    <source>
        <dbReference type="ARBA" id="ARBA00023079"/>
    </source>
</evidence>
<reference evidence="5" key="1">
    <citation type="journal article" date="2023" name="Mol. Phylogenet. Evol.">
        <title>Genome-scale phylogeny and comparative genomics of the fungal order Sordariales.</title>
        <authorList>
            <person name="Hensen N."/>
            <person name="Bonometti L."/>
            <person name="Westerberg I."/>
            <person name="Brannstrom I.O."/>
            <person name="Guillou S."/>
            <person name="Cros-Aarteil S."/>
            <person name="Calhoun S."/>
            <person name="Haridas S."/>
            <person name="Kuo A."/>
            <person name="Mondo S."/>
            <person name="Pangilinan J."/>
            <person name="Riley R."/>
            <person name="LaButti K."/>
            <person name="Andreopoulos B."/>
            <person name="Lipzen A."/>
            <person name="Chen C."/>
            <person name="Yan M."/>
            <person name="Daum C."/>
            <person name="Ng V."/>
            <person name="Clum A."/>
            <person name="Steindorff A."/>
            <person name="Ohm R.A."/>
            <person name="Martin F."/>
            <person name="Silar P."/>
            <person name="Natvig D.O."/>
            <person name="Lalanne C."/>
            <person name="Gautier V."/>
            <person name="Ament-Velasquez S.L."/>
            <person name="Kruys A."/>
            <person name="Hutchinson M.I."/>
            <person name="Powell A.J."/>
            <person name="Barry K."/>
            <person name="Miller A.N."/>
            <person name="Grigoriev I.V."/>
            <person name="Debuchy R."/>
            <person name="Gladieux P."/>
            <person name="Hiltunen Thoren M."/>
            <person name="Johannesson H."/>
        </authorList>
    </citation>
    <scope>NUCLEOTIDE SEQUENCE</scope>
    <source>
        <strain evidence="5">CBS 103.79</strain>
    </source>
</reference>
<evidence type="ECO:0000256" key="1">
    <source>
        <dbReference type="ARBA" id="ARBA00022801"/>
    </source>
</evidence>
<feature type="active site" evidence="3">
    <location>
        <position position="319"/>
    </location>
</feature>
<gene>
    <name evidence="5" type="ORF">C8A05DRAFT_32617</name>
</gene>
<reference evidence="5" key="2">
    <citation type="submission" date="2023-05" db="EMBL/GenBank/DDBJ databases">
        <authorList>
            <consortium name="Lawrence Berkeley National Laboratory"/>
            <person name="Steindorff A."/>
            <person name="Hensen N."/>
            <person name="Bonometti L."/>
            <person name="Westerberg I."/>
            <person name="Brannstrom I.O."/>
            <person name="Guillou S."/>
            <person name="Cros-Aarteil S."/>
            <person name="Calhoun S."/>
            <person name="Haridas S."/>
            <person name="Kuo A."/>
            <person name="Mondo S."/>
            <person name="Pangilinan J."/>
            <person name="Riley R."/>
            <person name="Labutti K."/>
            <person name="Andreopoulos B."/>
            <person name="Lipzen A."/>
            <person name="Chen C."/>
            <person name="Yanf M."/>
            <person name="Daum C."/>
            <person name="Ng V."/>
            <person name="Clum A."/>
            <person name="Ohm R."/>
            <person name="Martin F."/>
            <person name="Silar P."/>
            <person name="Natvig D."/>
            <person name="Lalanne C."/>
            <person name="Gautier V."/>
            <person name="Ament-Velasquez S.L."/>
            <person name="Kruys A."/>
            <person name="Hutchinson M.I."/>
            <person name="Powell A.J."/>
            <person name="Barry K."/>
            <person name="Miller A.N."/>
            <person name="Grigoriev I.V."/>
            <person name="Debuchy R."/>
            <person name="Gladieux P."/>
            <person name="Thoren M.H."/>
            <person name="Johannesson H."/>
        </authorList>
    </citation>
    <scope>NUCLEOTIDE SEQUENCE</scope>
    <source>
        <strain evidence="5">CBS 103.79</strain>
    </source>
</reference>
<dbReference type="Gene3D" id="3.40.50.1820">
    <property type="entry name" value="alpha/beta hydrolase"/>
    <property type="match status" value="1"/>
</dbReference>
<dbReference type="SUPFAM" id="SSF53474">
    <property type="entry name" value="alpha/beta-Hydrolases"/>
    <property type="match status" value="1"/>
</dbReference>